<organism evidence="2 3">
    <name type="scientific">Pseudomonas protegens</name>
    <dbReference type="NCBI Taxonomy" id="380021"/>
    <lineage>
        <taxon>Bacteria</taxon>
        <taxon>Pseudomonadati</taxon>
        <taxon>Pseudomonadota</taxon>
        <taxon>Gammaproteobacteria</taxon>
        <taxon>Pseudomonadales</taxon>
        <taxon>Pseudomonadaceae</taxon>
        <taxon>Pseudomonas</taxon>
    </lineage>
</organism>
<protein>
    <submittedName>
        <fullName evidence="2">Outer membrane lipoprotein-sorting protein</fullName>
    </submittedName>
</protein>
<dbReference type="InterPro" id="IPR011220">
    <property type="entry name" value="UCP028205"/>
</dbReference>
<dbReference type="CDD" id="cd16329">
    <property type="entry name" value="LolA_like"/>
    <property type="match status" value="1"/>
</dbReference>
<dbReference type="Gene3D" id="2.50.20.10">
    <property type="entry name" value="Lipoprotein localisation LolA/LolB/LppX"/>
    <property type="match status" value="1"/>
</dbReference>
<name>A0A9Q6N709_9PSED</name>
<gene>
    <name evidence="2" type="ORF">DMX08_27540</name>
</gene>
<reference evidence="2 3" key="1">
    <citation type="submission" date="2018-06" db="EMBL/GenBank/DDBJ databases">
        <title>Pseudomonas diversity within urban Lake Michigan freshwaters.</title>
        <authorList>
            <person name="Batrich M."/>
            <person name="Hatzopoulos T."/>
            <person name="Putonti C."/>
        </authorList>
    </citation>
    <scope>NUCLEOTIDE SEQUENCE [LARGE SCALE GENOMIC DNA]</scope>
    <source>
        <strain evidence="2 3">MB-090624</strain>
    </source>
</reference>
<dbReference type="Proteomes" id="UP000248188">
    <property type="component" value="Unassembled WGS sequence"/>
</dbReference>
<dbReference type="EMBL" id="QJRN01000022">
    <property type="protein sequence ID" value="PYC30355.1"/>
    <property type="molecule type" value="Genomic_DNA"/>
</dbReference>
<evidence type="ECO:0000313" key="2">
    <source>
        <dbReference type="EMBL" id="PYC30355.1"/>
    </source>
</evidence>
<comment type="caution">
    <text evidence="2">The sequence shown here is derived from an EMBL/GenBank/DDBJ whole genome shotgun (WGS) entry which is preliminary data.</text>
</comment>
<sequence length="279" mass="30899">MKLSTHSRSFSRPPGHRSITQEKGFVMLKYILALLMGLSGAQSSMSYADSSPLTPQQIVAASDRARGGGLSGIEWKIDITGEDSKGPLGKHSYLVKASGNNSLAQTIYPPRNRGARLLQLERNMWFGKPSLSKPVSISARQKMIGMASNGDIASTNYANDYNASVLRSEPVNGEDSHVLELLAKNRFVTYDRIIYYVSSTRLVPLKAEFYTVSGKLFKTASFDAYSNLELDNGQHQLFIKHMTIRDAIEPSNYSVLDYQDVKLQTFAADTFSIDSLNRP</sequence>
<accession>A0A9Q6N709</accession>
<dbReference type="AlphaFoldDB" id="A0A9Q6N709"/>
<dbReference type="Pfam" id="PF17131">
    <property type="entry name" value="LolA_like"/>
    <property type="match status" value="1"/>
</dbReference>
<dbReference type="InterPro" id="IPR033399">
    <property type="entry name" value="TP_0789-like"/>
</dbReference>
<dbReference type="PIRSF" id="PIRSF028205">
    <property type="entry name" value="UCP028205"/>
    <property type="match status" value="1"/>
</dbReference>
<evidence type="ECO:0000313" key="3">
    <source>
        <dbReference type="Proteomes" id="UP000248188"/>
    </source>
</evidence>
<evidence type="ECO:0000259" key="1">
    <source>
        <dbReference type="Pfam" id="PF17131"/>
    </source>
</evidence>
<feature type="domain" description="Uncharacterized protein TP-0789" evidence="1">
    <location>
        <begin position="101"/>
        <end position="278"/>
    </location>
</feature>
<proteinExistence type="predicted"/>
<keyword evidence="2" id="KW-0449">Lipoprotein</keyword>